<sequence length="178" mass="20560">MVAIIDRVMRARRGDETAFLAMFQHYEADLYRTAYAYAGNPEDALDIVQETAYRSFKAIGGLKEPNYFKTWLIKIAMSCAVDLLRKRKQEAVLRPEYAEAMAVAGEDEDLPLSLSLQAWIEALNADEKHVILLRFYYDYTIREVAEMMDIPLGTCKSLLYRALRKLRKRAEDEEDAYA</sequence>
<evidence type="ECO:0000256" key="2">
    <source>
        <dbReference type="ARBA" id="ARBA00023015"/>
    </source>
</evidence>
<dbReference type="Pfam" id="PF04545">
    <property type="entry name" value="Sigma70_r4"/>
    <property type="match status" value="1"/>
</dbReference>
<dbReference type="InterPro" id="IPR013325">
    <property type="entry name" value="RNA_pol_sigma_r2"/>
</dbReference>
<evidence type="ECO:0000256" key="1">
    <source>
        <dbReference type="ARBA" id="ARBA00010641"/>
    </source>
</evidence>
<dbReference type="GO" id="GO:0016987">
    <property type="term" value="F:sigma factor activity"/>
    <property type="evidence" value="ECO:0007669"/>
    <property type="project" value="UniProtKB-KW"/>
</dbReference>
<dbReference type="SUPFAM" id="SSF88659">
    <property type="entry name" value="Sigma3 and sigma4 domains of RNA polymerase sigma factors"/>
    <property type="match status" value="1"/>
</dbReference>
<dbReference type="NCBIfam" id="TIGR02937">
    <property type="entry name" value="sigma70-ECF"/>
    <property type="match status" value="1"/>
</dbReference>
<accession>A0A6C0FX81</accession>
<dbReference type="Gene3D" id="1.10.1740.10">
    <property type="match status" value="1"/>
</dbReference>
<keyword evidence="5" id="KW-0804">Transcription</keyword>
<gene>
    <name evidence="8" type="ORF">GXP70_01650</name>
</gene>
<evidence type="ECO:0000313" key="9">
    <source>
        <dbReference type="Proteomes" id="UP000476064"/>
    </source>
</evidence>
<dbReference type="InterPro" id="IPR039425">
    <property type="entry name" value="RNA_pol_sigma-70-like"/>
</dbReference>
<comment type="similarity">
    <text evidence="1">Belongs to the sigma-70 factor family. ECF subfamily.</text>
</comment>
<proteinExistence type="inferred from homology"/>
<dbReference type="EMBL" id="CP048209">
    <property type="protein sequence ID" value="QHT58810.1"/>
    <property type="molecule type" value="Genomic_DNA"/>
</dbReference>
<reference evidence="8 9" key="1">
    <citation type="submission" date="2020-01" db="EMBL/GenBank/DDBJ databases">
        <title>Paenibacillus sp. nov., isolated from tomato rhizosphere.</title>
        <authorList>
            <person name="Weon H.-Y."/>
            <person name="Lee S.A."/>
        </authorList>
    </citation>
    <scope>NUCLEOTIDE SEQUENCE [LARGE SCALE GENOMIC DNA]</scope>
    <source>
        <strain evidence="8 9">12200R-189</strain>
    </source>
</reference>
<keyword evidence="3" id="KW-0731">Sigma factor</keyword>
<dbReference type="InterPro" id="IPR013324">
    <property type="entry name" value="RNA_pol_sigma_r3/r4-like"/>
</dbReference>
<evidence type="ECO:0000256" key="3">
    <source>
        <dbReference type="ARBA" id="ARBA00023082"/>
    </source>
</evidence>
<dbReference type="InterPro" id="IPR007627">
    <property type="entry name" value="RNA_pol_sigma70_r2"/>
</dbReference>
<dbReference type="AlphaFoldDB" id="A0A6C0FX81"/>
<dbReference type="CDD" id="cd06171">
    <property type="entry name" value="Sigma70_r4"/>
    <property type="match status" value="1"/>
</dbReference>
<dbReference type="PANTHER" id="PTHR43133:SF51">
    <property type="entry name" value="RNA POLYMERASE SIGMA FACTOR"/>
    <property type="match status" value="1"/>
</dbReference>
<keyword evidence="2" id="KW-0805">Transcription regulation</keyword>
<name>A0A6C0FX81_9BACL</name>
<dbReference type="Gene3D" id="1.10.10.10">
    <property type="entry name" value="Winged helix-like DNA-binding domain superfamily/Winged helix DNA-binding domain"/>
    <property type="match status" value="1"/>
</dbReference>
<evidence type="ECO:0000259" key="6">
    <source>
        <dbReference type="Pfam" id="PF04542"/>
    </source>
</evidence>
<evidence type="ECO:0000313" key="8">
    <source>
        <dbReference type="EMBL" id="QHT58810.1"/>
    </source>
</evidence>
<dbReference type="Pfam" id="PF04542">
    <property type="entry name" value="Sigma70_r2"/>
    <property type="match status" value="1"/>
</dbReference>
<evidence type="ECO:0000256" key="4">
    <source>
        <dbReference type="ARBA" id="ARBA00023125"/>
    </source>
</evidence>
<evidence type="ECO:0000256" key="5">
    <source>
        <dbReference type="ARBA" id="ARBA00023163"/>
    </source>
</evidence>
<dbReference type="SUPFAM" id="SSF88946">
    <property type="entry name" value="Sigma2 domain of RNA polymerase sigma factors"/>
    <property type="match status" value="1"/>
</dbReference>
<dbReference type="Proteomes" id="UP000476064">
    <property type="component" value="Chromosome"/>
</dbReference>
<keyword evidence="4" id="KW-0238">DNA-binding</keyword>
<dbReference type="KEGG" id="plyc:GXP70_01650"/>
<dbReference type="InterPro" id="IPR007630">
    <property type="entry name" value="RNA_pol_sigma70_r4"/>
</dbReference>
<feature type="domain" description="RNA polymerase sigma-70 region 2" evidence="6">
    <location>
        <begin position="22"/>
        <end position="88"/>
    </location>
</feature>
<keyword evidence="9" id="KW-1185">Reference proteome</keyword>
<organism evidence="8 9">
    <name type="scientific">Paenibacillus lycopersici</name>
    <dbReference type="NCBI Taxonomy" id="2704462"/>
    <lineage>
        <taxon>Bacteria</taxon>
        <taxon>Bacillati</taxon>
        <taxon>Bacillota</taxon>
        <taxon>Bacilli</taxon>
        <taxon>Bacillales</taxon>
        <taxon>Paenibacillaceae</taxon>
        <taxon>Paenibacillus</taxon>
    </lineage>
</organism>
<feature type="domain" description="RNA polymerase sigma-70 region 4" evidence="7">
    <location>
        <begin position="119"/>
        <end position="168"/>
    </location>
</feature>
<dbReference type="GO" id="GO:0003677">
    <property type="term" value="F:DNA binding"/>
    <property type="evidence" value="ECO:0007669"/>
    <property type="project" value="UniProtKB-KW"/>
</dbReference>
<dbReference type="InterPro" id="IPR014284">
    <property type="entry name" value="RNA_pol_sigma-70_dom"/>
</dbReference>
<dbReference type="PANTHER" id="PTHR43133">
    <property type="entry name" value="RNA POLYMERASE ECF-TYPE SIGMA FACTO"/>
    <property type="match status" value="1"/>
</dbReference>
<dbReference type="GO" id="GO:0006352">
    <property type="term" value="P:DNA-templated transcription initiation"/>
    <property type="evidence" value="ECO:0007669"/>
    <property type="project" value="InterPro"/>
</dbReference>
<dbReference type="InterPro" id="IPR036388">
    <property type="entry name" value="WH-like_DNA-bd_sf"/>
</dbReference>
<protein>
    <submittedName>
        <fullName evidence="8">Sigma-70 family RNA polymerase sigma factor</fullName>
    </submittedName>
</protein>
<evidence type="ECO:0000259" key="7">
    <source>
        <dbReference type="Pfam" id="PF04545"/>
    </source>
</evidence>